<gene>
    <name evidence="1" type="ORF">HMI46_12715</name>
</gene>
<evidence type="ECO:0000313" key="1">
    <source>
        <dbReference type="EMBL" id="NOJ71420.1"/>
    </source>
</evidence>
<name>A0AAP6ZYZ7_PAEAL</name>
<evidence type="ECO:0000313" key="2">
    <source>
        <dbReference type="Proteomes" id="UP000552038"/>
    </source>
</evidence>
<dbReference type="AlphaFoldDB" id="A0AAP6ZYZ7"/>
<dbReference type="Proteomes" id="UP000552038">
    <property type="component" value="Unassembled WGS sequence"/>
</dbReference>
<proteinExistence type="predicted"/>
<dbReference type="EMBL" id="JABFOR010000014">
    <property type="protein sequence ID" value="NOJ71420.1"/>
    <property type="molecule type" value="Genomic_DNA"/>
</dbReference>
<reference evidence="1 2" key="1">
    <citation type="submission" date="2020-05" db="EMBL/GenBank/DDBJ databases">
        <title>Whole genome sequencing and identification of novel metabolites from Paenibacillus alvei strain JR949.</title>
        <authorList>
            <person name="Rajendhran J."/>
            <person name="Sree Pranav P."/>
            <person name="Mahalakshmi B."/>
            <person name="Karthikeyan R."/>
        </authorList>
    </citation>
    <scope>NUCLEOTIDE SEQUENCE [LARGE SCALE GENOMIC DNA]</scope>
    <source>
        <strain evidence="1 2">JR949</strain>
    </source>
</reference>
<organism evidence="1 2">
    <name type="scientific">Paenibacillus alvei</name>
    <name type="common">Bacillus alvei</name>
    <dbReference type="NCBI Taxonomy" id="44250"/>
    <lineage>
        <taxon>Bacteria</taxon>
        <taxon>Bacillati</taxon>
        <taxon>Bacillota</taxon>
        <taxon>Bacilli</taxon>
        <taxon>Bacillales</taxon>
        <taxon>Paenibacillaceae</taxon>
        <taxon>Paenibacillus</taxon>
    </lineage>
</organism>
<comment type="caution">
    <text evidence="1">The sequence shown here is derived from an EMBL/GenBank/DDBJ whole genome shotgun (WGS) entry which is preliminary data.</text>
</comment>
<sequence>MPPIRWREPTAWMLPEDFQEAFSPHDDPSPIGVGTVRTVSPYLGKATYELPSP</sequence>
<accession>A0AAP6ZYZ7</accession>
<protein>
    <submittedName>
        <fullName evidence="1">Uncharacterized protein</fullName>
    </submittedName>
</protein>